<dbReference type="PRINTS" id="PR00081">
    <property type="entry name" value="GDHRDH"/>
</dbReference>
<keyword evidence="2" id="KW-0560">Oxidoreductase</keyword>
<comment type="caution">
    <text evidence="23">The sequence shown here is derived from an EMBL/GenBank/DDBJ whole genome shotgun (WGS) entry which is preliminary data.</text>
</comment>
<evidence type="ECO:0000256" key="9">
    <source>
        <dbReference type="ARBA" id="ARBA00047325"/>
    </source>
</evidence>
<comment type="catalytic activity">
    <reaction evidence="12">
        <text>15-oxo-(5S,6R)-dihydroxy-(7E,9E,11Z)-eicosatrienoate + NADH + H(+) = (5S,6R,15S)-trihydroxy-(7E,9E,11Z)-eicosatrienoate + NAD(+)</text>
        <dbReference type="Rhea" id="RHEA:41596"/>
        <dbReference type="ChEBI" id="CHEBI:15378"/>
        <dbReference type="ChEBI" id="CHEBI:57540"/>
        <dbReference type="ChEBI" id="CHEBI:57945"/>
        <dbReference type="ChEBI" id="CHEBI:78325"/>
        <dbReference type="ChEBI" id="CHEBI:78329"/>
    </reaction>
    <physiologicalReaction direction="left-to-right" evidence="12">
        <dbReference type="Rhea" id="RHEA:41597"/>
    </physiologicalReaction>
</comment>
<dbReference type="GO" id="GO:0005737">
    <property type="term" value="C:cytoplasm"/>
    <property type="evidence" value="ECO:0007669"/>
    <property type="project" value="TreeGrafter"/>
</dbReference>
<dbReference type="OrthoDB" id="37659at2759"/>
<keyword evidence="24" id="KW-1185">Reference proteome</keyword>
<dbReference type="Proteomes" id="UP000593567">
    <property type="component" value="Unassembled WGS sequence"/>
</dbReference>
<dbReference type="Gene3D" id="3.40.50.720">
    <property type="entry name" value="NAD(P)-binding Rossmann-like Domain"/>
    <property type="match status" value="1"/>
</dbReference>
<comment type="catalytic activity">
    <reaction evidence="11">
        <text>14-hydroxy-(4Z,7Z,10Z,12E,16Z,19Z)-docosahexaenoate + NAD(+) = 14-oxo-(4Z,7Z,10Z,12E,16Z,19Z)-docosahexaenoate + NADH + H(+)</text>
        <dbReference type="Rhea" id="RHEA:48952"/>
        <dbReference type="ChEBI" id="CHEBI:15378"/>
        <dbReference type="ChEBI" id="CHEBI:57540"/>
        <dbReference type="ChEBI" id="CHEBI:57945"/>
        <dbReference type="ChEBI" id="CHEBI:90866"/>
        <dbReference type="ChEBI" id="CHEBI:90867"/>
    </reaction>
    <physiologicalReaction direction="left-to-right" evidence="11">
        <dbReference type="Rhea" id="RHEA:48953"/>
    </physiologicalReaction>
</comment>
<comment type="catalytic activity">
    <reaction evidence="17">
        <text>prostaglandin A1 + NAD(+) = 15-oxo-prostaglandin A1 + NADH + H(+)</text>
        <dbReference type="Rhea" id="RHEA:41263"/>
        <dbReference type="ChEBI" id="CHEBI:15378"/>
        <dbReference type="ChEBI" id="CHEBI:57398"/>
        <dbReference type="ChEBI" id="CHEBI:57540"/>
        <dbReference type="ChEBI" id="CHEBI:57945"/>
        <dbReference type="ChEBI" id="CHEBI:85072"/>
    </reaction>
    <physiologicalReaction direction="left-to-right" evidence="17">
        <dbReference type="Rhea" id="RHEA:41264"/>
    </physiologicalReaction>
</comment>
<evidence type="ECO:0000256" key="11">
    <source>
        <dbReference type="ARBA" id="ARBA00048008"/>
    </source>
</evidence>
<evidence type="ECO:0000256" key="22">
    <source>
        <dbReference type="RuleBase" id="RU000363"/>
    </source>
</evidence>
<comment type="catalytic activity">
    <reaction evidence="18">
        <text>prostaglandin E2 + NAD(+) = 15-oxoprostaglandin E2 + NADH + H(+)</text>
        <dbReference type="Rhea" id="RHEA:11876"/>
        <dbReference type="ChEBI" id="CHEBI:15378"/>
        <dbReference type="ChEBI" id="CHEBI:57400"/>
        <dbReference type="ChEBI" id="CHEBI:57540"/>
        <dbReference type="ChEBI" id="CHEBI:57945"/>
        <dbReference type="ChEBI" id="CHEBI:606564"/>
        <dbReference type="EC" id="1.1.1.141"/>
    </reaction>
    <physiologicalReaction direction="left-to-right" evidence="18">
        <dbReference type="Rhea" id="RHEA:11877"/>
    </physiologicalReaction>
</comment>
<protein>
    <recommendedName>
        <fullName evidence="5">15-hydroxyprostaglandin dehydrogenase [NAD(+)]</fullName>
        <ecNumber evidence="3">1.1.1.141</ecNumber>
        <ecNumber evidence="4">1.1.1.232</ecNumber>
    </recommendedName>
    <alternativeName>
        <fullName evidence="7">Eicosanoid/docosanoid dehydrogenase [NAD(+)]</fullName>
    </alternativeName>
    <alternativeName>
        <fullName evidence="6">Prostaglandin dehydrogenase 1</fullName>
    </alternativeName>
</protein>
<evidence type="ECO:0000256" key="5">
    <source>
        <dbReference type="ARBA" id="ARBA00040276"/>
    </source>
</evidence>
<organism evidence="23 24">
    <name type="scientific">Bugula neritina</name>
    <name type="common">Brown bryozoan</name>
    <name type="synonym">Sertularia neritina</name>
    <dbReference type="NCBI Taxonomy" id="10212"/>
    <lineage>
        <taxon>Eukaryota</taxon>
        <taxon>Metazoa</taxon>
        <taxon>Spiralia</taxon>
        <taxon>Lophotrochozoa</taxon>
        <taxon>Bryozoa</taxon>
        <taxon>Gymnolaemata</taxon>
        <taxon>Cheilostomatida</taxon>
        <taxon>Flustrina</taxon>
        <taxon>Buguloidea</taxon>
        <taxon>Bugulidae</taxon>
        <taxon>Bugula</taxon>
    </lineage>
</organism>
<evidence type="ECO:0000256" key="14">
    <source>
        <dbReference type="ARBA" id="ARBA00048170"/>
    </source>
</evidence>
<evidence type="ECO:0000256" key="15">
    <source>
        <dbReference type="ARBA" id="ARBA00048393"/>
    </source>
</evidence>
<dbReference type="PROSITE" id="PS00061">
    <property type="entry name" value="ADH_SHORT"/>
    <property type="match status" value="1"/>
</dbReference>
<evidence type="ECO:0000256" key="16">
    <source>
        <dbReference type="ARBA" id="ARBA00048535"/>
    </source>
</evidence>
<dbReference type="PANTHER" id="PTHR44229:SF4">
    <property type="entry name" value="15-HYDROXYPROSTAGLANDIN DEHYDROGENASE [NAD(+)]"/>
    <property type="match status" value="1"/>
</dbReference>
<evidence type="ECO:0000256" key="18">
    <source>
        <dbReference type="ARBA" id="ARBA00048739"/>
    </source>
</evidence>
<dbReference type="EC" id="1.1.1.232" evidence="4"/>
<comment type="catalytic activity">
    <reaction evidence="13">
        <text>(11R)-hydroxy-(5Z,8Z,12E,14Z)-eicosatetraenoate + NAD(+) = 11-oxo-(5Z,8Z,12E,14Z)-eicosatetraenoate + NADH + H(+)</text>
        <dbReference type="Rhea" id="RHEA:48640"/>
        <dbReference type="ChEBI" id="CHEBI:15378"/>
        <dbReference type="ChEBI" id="CHEBI:57540"/>
        <dbReference type="ChEBI" id="CHEBI:57945"/>
        <dbReference type="ChEBI" id="CHEBI:78836"/>
        <dbReference type="ChEBI" id="CHEBI:90697"/>
    </reaction>
    <physiologicalReaction direction="left-to-right" evidence="13">
        <dbReference type="Rhea" id="RHEA:48641"/>
    </physiologicalReaction>
</comment>
<reference evidence="23" key="1">
    <citation type="submission" date="2020-06" db="EMBL/GenBank/DDBJ databases">
        <title>Draft genome of Bugula neritina, a colonial animal packing powerful symbionts and potential medicines.</title>
        <authorList>
            <person name="Rayko M."/>
        </authorList>
    </citation>
    <scope>NUCLEOTIDE SEQUENCE [LARGE SCALE GENOMIC DNA]</scope>
    <source>
        <strain evidence="23">Kwan_BN1</strain>
    </source>
</reference>
<dbReference type="GO" id="GO:0016404">
    <property type="term" value="F:15-hydroxyprostaglandin dehydrogenase (NAD+) activity"/>
    <property type="evidence" value="ECO:0007669"/>
    <property type="project" value="UniProtKB-EC"/>
</dbReference>
<evidence type="ECO:0000256" key="19">
    <source>
        <dbReference type="ARBA" id="ARBA00048921"/>
    </source>
</evidence>
<dbReference type="EC" id="1.1.1.141" evidence="3"/>
<dbReference type="GO" id="GO:0047034">
    <property type="term" value="F:15-hydroxyicosatetraenoate dehydrogenase activity"/>
    <property type="evidence" value="ECO:0007669"/>
    <property type="project" value="UniProtKB-EC"/>
</dbReference>
<dbReference type="SUPFAM" id="SSF51735">
    <property type="entry name" value="NAD(P)-binding Rossmann-fold domains"/>
    <property type="match status" value="1"/>
</dbReference>
<evidence type="ECO:0000256" key="7">
    <source>
        <dbReference type="ARBA" id="ARBA00042026"/>
    </source>
</evidence>
<comment type="catalytic activity">
    <reaction evidence="9">
        <text>prostaglandin E1 + NAD(+) = 15-oxoprostaglandin E1 + NADH + H(+)</text>
        <dbReference type="Rhea" id="RHEA:16477"/>
        <dbReference type="ChEBI" id="CHEBI:15378"/>
        <dbReference type="ChEBI" id="CHEBI:57397"/>
        <dbReference type="ChEBI" id="CHEBI:57401"/>
        <dbReference type="ChEBI" id="CHEBI:57540"/>
        <dbReference type="ChEBI" id="CHEBI:57945"/>
    </reaction>
    <physiologicalReaction direction="left-to-right" evidence="9">
        <dbReference type="Rhea" id="RHEA:16478"/>
    </physiologicalReaction>
</comment>
<name>A0A7J7JZ22_BUGNE</name>
<accession>A0A7J7JZ22</accession>
<evidence type="ECO:0000313" key="23">
    <source>
        <dbReference type="EMBL" id="KAF6030606.1"/>
    </source>
</evidence>
<dbReference type="PANTHER" id="PTHR44229">
    <property type="entry name" value="15-HYDROXYPROSTAGLANDIN DEHYDROGENASE [NAD(+)]"/>
    <property type="match status" value="1"/>
</dbReference>
<evidence type="ECO:0000256" key="20">
    <source>
        <dbReference type="ARBA" id="ARBA00049151"/>
    </source>
</evidence>
<evidence type="ECO:0000256" key="6">
    <source>
        <dbReference type="ARBA" id="ARBA00041812"/>
    </source>
</evidence>
<evidence type="ECO:0000256" key="10">
    <source>
        <dbReference type="ARBA" id="ARBA00047672"/>
    </source>
</evidence>
<dbReference type="AlphaFoldDB" id="A0A7J7JZ22"/>
<dbReference type="InterPro" id="IPR036291">
    <property type="entry name" value="NAD(P)-bd_dom_sf"/>
</dbReference>
<dbReference type="Pfam" id="PF00106">
    <property type="entry name" value="adh_short"/>
    <property type="match status" value="1"/>
</dbReference>
<comment type="catalytic activity">
    <reaction evidence="19">
        <text>resolvin D2 + NAD(+) = 16-oxoresolvin D2 + NADH + H(+)</text>
        <dbReference type="Rhea" id="RHEA:53588"/>
        <dbReference type="ChEBI" id="CHEBI:15378"/>
        <dbReference type="ChEBI" id="CHEBI:57540"/>
        <dbReference type="ChEBI" id="CHEBI:57945"/>
        <dbReference type="ChEBI" id="CHEBI:133367"/>
        <dbReference type="ChEBI" id="CHEBI:137498"/>
    </reaction>
    <physiologicalReaction direction="left-to-right" evidence="19">
        <dbReference type="Rhea" id="RHEA:53589"/>
    </physiologicalReaction>
</comment>
<dbReference type="InterPro" id="IPR002347">
    <property type="entry name" value="SDR_fam"/>
</dbReference>
<comment type="catalytic activity">
    <reaction evidence="10">
        <text>resolvin D1 + NAD(+) = 8-oxoresolvin D1 + NADH + H(+)</text>
        <dbReference type="Rhea" id="RHEA:50124"/>
        <dbReference type="ChEBI" id="CHEBI:15378"/>
        <dbReference type="ChEBI" id="CHEBI:57540"/>
        <dbReference type="ChEBI" id="CHEBI:57945"/>
        <dbReference type="ChEBI" id="CHEBI:132079"/>
        <dbReference type="ChEBI" id="CHEBI:132080"/>
    </reaction>
    <physiologicalReaction direction="left-to-right" evidence="10">
        <dbReference type="Rhea" id="RHEA:50125"/>
    </physiologicalReaction>
</comment>
<evidence type="ECO:0000256" key="3">
    <source>
        <dbReference type="ARBA" id="ARBA00038968"/>
    </source>
</evidence>
<evidence type="ECO:0000256" key="2">
    <source>
        <dbReference type="ARBA" id="ARBA00023002"/>
    </source>
</evidence>
<evidence type="ECO:0000256" key="8">
    <source>
        <dbReference type="ARBA" id="ARBA00045705"/>
    </source>
</evidence>
<dbReference type="PRINTS" id="PR00080">
    <property type="entry name" value="SDRFAMILY"/>
</dbReference>
<sequence>MKISGKVALITGGAGGLGKAFAAALLRAKAKAVCLVDISSRGKEVAEDLRLQYPPSQVDFYHCDVMNYDLFKGAFDFVQKRFGAIDIVCNNAGMAASDHNVSGSIRTLRLNLEAVYFGTKLGMDYMDKESGRGGVIINVASMAAFLPLMGSMCYNASKAGVVALTKSAGVPEQYEMTGVRVNALCPSFTETPLLDTSSGLREMIAQLPNHPIMSPEYVAEGFQQLVENEELCGAVMRVTPQKGIEIVPNRRKDRNSSSKL</sequence>
<dbReference type="EMBL" id="VXIV02001685">
    <property type="protein sequence ID" value="KAF6030606.1"/>
    <property type="molecule type" value="Genomic_DNA"/>
</dbReference>
<evidence type="ECO:0000256" key="17">
    <source>
        <dbReference type="ARBA" id="ARBA00048611"/>
    </source>
</evidence>
<dbReference type="InterPro" id="IPR020904">
    <property type="entry name" value="Sc_DH/Rdtase_CS"/>
</dbReference>
<proteinExistence type="inferred from homology"/>
<evidence type="ECO:0000256" key="4">
    <source>
        <dbReference type="ARBA" id="ARBA00039060"/>
    </source>
</evidence>
<comment type="catalytic activity">
    <reaction evidence="14">
        <text>resolvin D1 + NAD(+) = 17-oxoresolvin D1 + NADH + H(+)</text>
        <dbReference type="Rhea" id="RHEA:50128"/>
        <dbReference type="ChEBI" id="CHEBI:15378"/>
        <dbReference type="ChEBI" id="CHEBI:57540"/>
        <dbReference type="ChEBI" id="CHEBI:57945"/>
        <dbReference type="ChEBI" id="CHEBI:132079"/>
        <dbReference type="ChEBI" id="CHEBI:132081"/>
    </reaction>
    <physiologicalReaction direction="left-to-right" evidence="14">
        <dbReference type="Rhea" id="RHEA:50129"/>
    </physiologicalReaction>
</comment>
<comment type="catalytic activity">
    <reaction evidence="15">
        <text>resolvin D2 + NAD(+) = 7-oxoresolvin D2 + NADH + H(+)</text>
        <dbReference type="Rhea" id="RHEA:53584"/>
        <dbReference type="ChEBI" id="CHEBI:15378"/>
        <dbReference type="ChEBI" id="CHEBI:57540"/>
        <dbReference type="ChEBI" id="CHEBI:57945"/>
        <dbReference type="ChEBI" id="CHEBI:133367"/>
        <dbReference type="ChEBI" id="CHEBI:137497"/>
    </reaction>
    <physiologicalReaction direction="left-to-right" evidence="15">
        <dbReference type="Rhea" id="RHEA:53585"/>
    </physiologicalReaction>
</comment>
<comment type="catalytic activity">
    <reaction evidence="21">
        <text>resolvin E1 + NAD(+) = 18-oxo-resolvin E1 + NADH + H(+)</text>
        <dbReference type="Rhea" id="RHEA:49244"/>
        <dbReference type="ChEBI" id="CHEBI:15378"/>
        <dbReference type="ChEBI" id="CHEBI:57540"/>
        <dbReference type="ChEBI" id="CHEBI:57945"/>
        <dbReference type="ChEBI" id="CHEBI:91000"/>
        <dbReference type="ChEBI" id="CHEBI:91001"/>
    </reaction>
    <physiologicalReaction direction="left-to-right" evidence="21">
        <dbReference type="Rhea" id="RHEA:49245"/>
    </physiologicalReaction>
</comment>
<evidence type="ECO:0000256" key="12">
    <source>
        <dbReference type="ARBA" id="ARBA00048140"/>
    </source>
</evidence>
<evidence type="ECO:0000256" key="1">
    <source>
        <dbReference type="ARBA" id="ARBA00006484"/>
    </source>
</evidence>
<comment type="catalytic activity">
    <reaction evidence="16">
        <text>lipoxin A4 + NAD(+) = 15-oxo-(5S,6R)-dihydroxy-(7E,9E,11Z,13E)-eicosatetraenoate + NADH + H(+)</text>
        <dbReference type="Rhea" id="RHEA:41572"/>
        <dbReference type="ChEBI" id="CHEBI:15378"/>
        <dbReference type="ChEBI" id="CHEBI:57540"/>
        <dbReference type="ChEBI" id="CHEBI:57945"/>
        <dbReference type="ChEBI" id="CHEBI:67026"/>
        <dbReference type="ChEBI" id="CHEBI:78311"/>
    </reaction>
    <physiologicalReaction direction="left-to-right" evidence="16">
        <dbReference type="Rhea" id="RHEA:41573"/>
    </physiologicalReaction>
</comment>
<gene>
    <name evidence="23" type="ORF">EB796_011088</name>
</gene>
<comment type="catalytic activity">
    <reaction evidence="20">
        <text>(15S)-hydroxy-(5Z,8Z,11Z,13E)-eicosatetraenoate + NAD(+) = 15-oxo-(5Z,8Z,11Z,13E)-eicosatetraenoate + NADH + H(+)</text>
        <dbReference type="Rhea" id="RHEA:23260"/>
        <dbReference type="ChEBI" id="CHEBI:15378"/>
        <dbReference type="ChEBI" id="CHEBI:57409"/>
        <dbReference type="ChEBI" id="CHEBI:57410"/>
        <dbReference type="ChEBI" id="CHEBI:57540"/>
        <dbReference type="ChEBI" id="CHEBI:57945"/>
        <dbReference type="EC" id="1.1.1.232"/>
    </reaction>
    <physiologicalReaction direction="left-to-right" evidence="20">
        <dbReference type="Rhea" id="RHEA:23261"/>
    </physiologicalReaction>
</comment>
<evidence type="ECO:0000256" key="13">
    <source>
        <dbReference type="ARBA" id="ARBA00048144"/>
    </source>
</evidence>
<comment type="similarity">
    <text evidence="1 22">Belongs to the short-chain dehydrogenases/reductases (SDR) family.</text>
</comment>
<evidence type="ECO:0000256" key="21">
    <source>
        <dbReference type="ARBA" id="ARBA00049188"/>
    </source>
</evidence>
<evidence type="ECO:0000313" key="24">
    <source>
        <dbReference type="Proteomes" id="UP000593567"/>
    </source>
</evidence>
<comment type="function">
    <text evidence="8">Catalyzes the NAD-dependent dehydrogenation (oxidation) of a broad array of hydroxylated polyunsaturated fatty acids (mainly eicosanoids and docosanoids, including prostaglandins, lipoxins and resolvins), yielding their corresponding keto (oxo) metabolites. Decreases the levels of the pro-proliferative prostaglandins such as prostaglandin E2 (whose activity is increased in cancer because of an increase in the expression of cyclooxygenase 2) and generates oxo-fatty acid products that can profoundly influence cell function by abrogating pro-inflammatory cytokine expression. Converts resolvins E1, D1 and D2 to their oxo products, which represents a mode of resolvin inactivation. Resolvin E1 plays important roles during the resolution phase of acute inflammation, while resolvins D1 and D2 have a unique role in obesity-induced adipose inflammation.</text>
</comment>